<name>A0A9J5YQW8_SOLCO</name>
<evidence type="ECO:0000259" key="1">
    <source>
        <dbReference type="Pfam" id="PF23156"/>
    </source>
</evidence>
<dbReference type="EMBL" id="JACXVP010000006">
    <property type="protein sequence ID" value="KAG5601286.1"/>
    <property type="molecule type" value="Genomic_DNA"/>
</dbReference>
<dbReference type="AlphaFoldDB" id="A0A9J5YQW8"/>
<gene>
    <name evidence="2" type="ORF">H5410_032656</name>
</gene>
<proteinExistence type="predicted"/>
<reference evidence="2 3" key="1">
    <citation type="submission" date="2020-09" db="EMBL/GenBank/DDBJ databases">
        <title>De no assembly of potato wild relative species, Solanum commersonii.</title>
        <authorList>
            <person name="Cho K."/>
        </authorList>
    </citation>
    <scope>NUCLEOTIDE SEQUENCE [LARGE SCALE GENOMIC DNA]</scope>
    <source>
        <strain evidence="2">LZ3.2</strain>
        <tissue evidence="2">Leaf</tissue>
    </source>
</reference>
<keyword evidence="3" id="KW-1185">Reference proteome</keyword>
<protein>
    <recommendedName>
        <fullName evidence="1">DUF7054 domain-containing protein</fullName>
    </recommendedName>
</protein>
<dbReference type="InterPro" id="IPR055482">
    <property type="entry name" value="DUF7054"/>
</dbReference>
<dbReference type="InterPro" id="IPR040358">
    <property type="entry name" value="At4g22758-like"/>
</dbReference>
<accession>A0A9J5YQW8</accession>
<dbReference type="Pfam" id="PF23156">
    <property type="entry name" value="DUF7054"/>
    <property type="match status" value="1"/>
</dbReference>
<feature type="domain" description="DUF7054" evidence="1">
    <location>
        <begin position="56"/>
        <end position="140"/>
    </location>
</feature>
<sequence>MRFQPRLAEPRTNSKVLTKTCDKIGTIQRKLEHSVQKHGARVAVSTGILCQEKQQKLTKLLVKVNIQNSVGPVHVVMSPENTVRELIKAAIEIYVKEKRRPLLPSSDSRCYELHYSQFSLDSLNLDEKLLNLVSRSFFLCPKPICRLNSSLKNKTKGTEKLPIILGKFMDLLIQIVINLSSFWSKCHLQWL</sequence>
<organism evidence="2 3">
    <name type="scientific">Solanum commersonii</name>
    <name type="common">Commerson's wild potato</name>
    <name type="synonym">Commerson's nightshade</name>
    <dbReference type="NCBI Taxonomy" id="4109"/>
    <lineage>
        <taxon>Eukaryota</taxon>
        <taxon>Viridiplantae</taxon>
        <taxon>Streptophyta</taxon>
        <taxon>Embryophyta</taxon>
        <taxon>Tracheophyta</taxon>
        <taxon>Spermatophyta</taxon>
        <taxon>Magnoliopsida</taxon>
        <taxon>eudicotyledons</taxon>
        <taxon>Gunneridae</taxon>
        <taxon>Pentapetalae</taxon>
        <taxon>asterids</taxon>
        <taxon>lamiids</taxon>
        <taxon>Solanales</taxon>
        <taxon>Solanaceae</taxon>
        <taxon>Solanoideae</taxon>
        <taxon>Solaneae</taxon>
        <taxon>Solanum</taxon>
    </lineage>
</organism>
<evidence type="ECO:0000313" key="3">
    <source>
        <dbReference type="Proteomes" id="UP000824120"/>
    </source>
</evidence>
<dbReference type="PANTHER" id="PTHR33270:SF29">
    <property type="match status" value="1"/>
</dbReference>
<dbReference type="PANTHER" id="PTHR33270">
    <property type="entry name" value="BNAC05G50380D PROTEIN"/>
    <property type="match status" value="1"/>
</dbReference>
<evidence type="ECO:0000313" key="2">
    <source>
        <dbReference type="EMBL" id="KAG5601286.1"/>
    </source>
</evidence>
<comment type="caution">
    <text evidence="2">The sequence shown here is derived from an EMBL/GenBank/DDBJ whole genome shotgun (WGS) entry which is preliminary data.</text>
</comment>
<dbReference type="Proteomes" id="UP000824120">
    <property type="component" value="Chromosome 6"/>
</dbReference>
<dbReference type="OrthoDB" id="651546at2759"/>